<keyword evidence="2" id="KW-0808">Transferase</keyword>
<evidence type="ECO:0000256" key="1">
    <source>
        <dbReference type="ARBA" id="ARBA00007824"/>
    </source>
</evidence>
<dbReference type="GO" id="GO:0005737">
    <property type="term" value="C:cytoplasm"/>
    <property type="evidence" value="ECO:0007669"/>
    <property type="project" value="TreeGrafter"/>
</dbReference>
<dbReference type="STRING" id="31033.ENSTRUP00000049414"/>
<keyword evidence="3" id="KW-0378">Hydrolase</keyword>
<accession>A0A3B5JWY8</accession>
<dbReference type="InterPro" id="IPR051496">
    <property type="entry name" value="H-rev107_PLA/AT"/>
</dbReference>
<feature type="transmembrane region" description="Helical" evidence="5">
    <location>
        <begin position="176"/>
        <end position="200"/>
    </location>
</feature>
<evidence type="ECO:0000259" key="6">
    <source>
        <dbReference type="PROSITE" id="PS51934"/>
    </source>
</evidence>
<dbReference type="Gene3D" id="3.90.1720.10">
    <property type="entry name" value="endopeptidase domain like (from Nostoc punctiforme)"/>
    <property type="match status" value="1"/>
</dbReference>
<sequence>MAPVLYVVKPEPGDLIEIDRGFYQHWAVYVGEGFVANLASPCKFTTEVTTASVHPSLKLKDVLKSLRIICFPFSPHLVFTVGRRGGQSSSVRSLVADRAVVKREELWVVVGDNQWRINNGLDKMYQPRPSHIIVKAAGELVGQQRPYCVLRDNCEHFVNNLRYGIAVSLQVLKAKLLALASLLATSLLFGIVSGAGALCMI</sequence>
<evidence type="ECO:0000313" key="8">
    <source>
        <dbReference type="Proteomes" id="UP000005226"/>
    </source>
</evidence>
<dbReference type="Pfam" id="PF04970">
    <property type="entry name" value="LRAT"/>
    <property type="match status" value="1"/>
</dbReference>
<keyword evidence="5" id="KW-0812">Transmembrane</keyword>
<feature type="domain" description="LRAT" evidence="6">
    <location>
        <begin position="15"/>
        <end position="170"/>
    </location>
</feature>
<evidence type="ECO:0000256" key="2">
    <source>
        <dbReference type="ARBA" id="ARBA00022679"/>
    </source>
</evidence>
<dbReference type="InterPro" id="IPR007053">
    <property type="entry name" value="LRAT_dom"/>
</dbReference>
<dbReference type="GO" id="GO:0004623">
    <property type="term" value="F:phospholipase A2 activity"/>
    <property type="evidence" value="ECO:0007669"/>
    <property type="project" value="TreeGrafter"/>
</dbReference>
<reference evidence="7 8" key="1">
    <citation type="journal article" date="2011" name="Genome Biol. Evol.">
        <title>Integration of the genetic map and genome assembly of fugu facilitates insights into distinct features of genome evolution in teleosts and mammals.</title>
        <authorList>
            <person name="Kai W."/>
            <person name="Kikuchi K."/>
            <person name="Tohari S."/>
            <person name="Chew A.K."/>
            <person name="Tay A."/>
            <person name="Fujiwara A."/>
            <person name="Hosoya S."/>
            <person name="Suetake H."/>
            <person name="Naruse K."/>
            <person name="Brenner S."/>
            <person name="Suzuki Y."/>
            <person name="Venkatesh B."/>
        </authorList>
    </citation>
    <scope>NUCLEOTIDE SEQUENCE [LARGE SCALE GENOMIC DNA]</scope>
</reference>
<dbReference type="AlphaFoldDB" id="A0A3B5JWY8"/>
<dbReference type="GeneTree" id="ENSGT00940000162660"/>
<keyword evidence="8" id="KW-1185">Reference proteome</keyword>
<organism evidence="7 8">
    <name type="scientific">Takifugu rubripes</name>
    <name type="common">Japanese pufferfish</name>
    <name type="synonym">Fugu rubripes</name>
    <dbReference type="NCBI Taxonomy" id="31033"/>
    <lineage>
        <taxon>Eukaryota</taxon>
        <taxon>Metazoa</taxon>
        <taxon>Chordata</taxon>
        <taxon>Craniata</taxon>
        <taxon>Vertebrata</taxon>
        <taxon>Euteleostomi</taxon>
        <taxon>Actinopterygii</taxon>
        <taxon>Neopterygii</taxon>
        <taxon>Teleostei</taxon>
        <taxon>Neoteleostei</taxon>
        <taxon>Acanthomorphata</taxon>
        <taxon>Eupercaria</taxon>
        <taxon>Tetraodontiformes</taxon>
        <taxon>Tetradontoidea</taxon>
        <taxon>Tetraodontidae</taxon>
        <taxon>Takifugu</taxon>
    </lineage>
</organism>
<dbReference type="PROSITE" id="PS51934">
    <property type="entry name" value="LRAT"/>
    <property type="match status" value="1"/>
</dbReference>
<evidence type="ECO:0000256" key="3">
    <source>
        <dbReference type="ARBA" id="ARBA00022801"/>
    </source>
</evidence>
<keyword evidence="5" id="KW-1133">Transmembrane helix</keyword>
<gene>
    <name evidence="7" type="primary">LOC101061653</name>
</gene>
<evidence type="ECO:0000313" key="7">
    <source>
        <dbReference type="Ensembl" id="ENSTRUP00000049414.2"/>
    </source>
</evidence>
<reference evidence="7" key="3">
    <citation type="submission" date="2025-09" db="UniProtKB">
        <authorList>
            <consortium name="Ensembl"/>
        </authorList>
    </citation>
    <scope>IDENTIFICATION</scope>
</reference>
<keyword evidence="5" id="KW-0472">Membrane</keyword>
<evidence type="ECO:0000256" key="5">
    <source>
        <dbReference type="SAM" id="Phobius"/>
    </source>
</evidence>
<reference evidence="7" key="2">
    <citation type="submission" date="2025-08" db="UniProtKB">
        <authorList>
            <consortium name="Ensembl"/>
        </authorList>
    </citation>
    <scope>IDENTIFICATION</scope>
</reference>
<dbReference type="InParanoid" id="A0A3B5JWY8"/>
<evidence type="ECO:0000256" key="4">
    <source>
        <dbReference type="ARBA" id="ARBA00023098"/>
    </source>
</evidence>
<dbReference type="Proteomes" id="UP000005226">
    <property type="component" value="Chromosome 14"/>
</dbReference>
<dbReference type="Ensembl" id="ENSTRUT00000052814.2">
    <property type="protein sequence ID" value="ENSTRUP00000049414.2"/>
    <property type="gene ID" value="ENSTRUG00000019957.2"/>
</dbReference>
<proteinExistence type="inferred from homology"/>
<comment type="similarity">
    <text evidence="1">Belongs to the H-rev107 family.</text>
</comment>
<name>A0A3B5JWY8_TAKRU</name>
<protein>
    <submittedName>
        <fullName evidence="7">Phospholipase A and acyltransferase 3-like</fullName>
    </submittedName>
</protein>
<dbReference type="GO" id="GO:0070292">
    <property type="term" value="P:N-acylphosphatidylethanolamine metabolic process"/>
    <property type="evidence" value="ECO:0007669"/>
    <property type="project" value="TreeGrafter"/>
</dbReference>
<dbReference type="GO" id="GO:0008970">
    <property type="term" value="F:phospholipase A1 activity"/>
    <property type="evidence" value="ECO:0007669"/>
    <property type="project" value="TreeGrafter"/>
</dbReference>
<keyword evidence="4" id="KW-0443">Lipid metabolism</keyword>
<dbReference type="PANTHER" id="PTHR13943:SF31">
    <property type="entry name" value="PHOSPHOLIPASE A AND ACYLTRANSFERASE 3"/>
    <property type="match status" value="1"/>
</dbReference>
<dbReference type="GO" id="GO:0016410">
    <property type="term" value="F:N-acyltransferase activity"/>
    <property type="evidence" value="ECO:0007669"/>
    <property type="project" value="TreeGrafter"/>
</dbReference>
<dbReference type="PANTHER" id="PTHR13943">
    <property type="entry name" value="HRAS-LIKE SUPPRESSOR - RELATED"/>
    <property type="match status" value="1"/>
</dbReference>